<evidence type="ECO:0000313" key="2">
    <source>
        <dbReference type="EMBL" id="KUG26051.1"/>
    </source>
</evidence>
<organism evidence="2">
    <name type="scientific">hydrocarbon metagenome</name>
    <dbReference type="NCBI Taxonomy" id="938273"/>
    <lineage>
        <taxon>unclassified sequences</taxon>
        <taxon>metagenomes</taxon>
        <taxon>ecological metagenomes</taxon>
    </lineage>
</organism>
<comment type="caution">
    <text evidence="2">The sequence shown here is derived from an EMBL/GenBank/DDBJ whole genome shotgun (WGS) entry which is preliminary data.</text>
</comment>
<evidence type="ECO:0000259" key="1">
    <source>
        <dbReference type="Pfam" id="PF04536"/>
    </source>
</evidence>
<protein>
    <recommendedName>
        <fullName evidence="1">TPM domain-containing protein</fullName>
    </recommendedName>
</protein>
<dbReference type="Pfam" id="PF04536">
    <property type="entry name" value="TPM_phosphatase"/>
    <property type="match status" value="1"/>
</dbReference>
<feature type="domain" description="TPM" evidence="1">
    <location>
        <begin position="8"/>
        <end position="128"/>
    </location>
</feature>
<dbReference type="PANTHER" id="PTHR30373">
    <property type="entry name" value="UPF0603 PROTEIN YGCG"/>
    <property type="match status" value="1"/>
</dbReference>
<reference evidence="2" key="1">
    <citation type="journal article" date="2015" name="Proc. Natl. Acad. Sci. U.S.A.">
        <title>Networks of energetic and metabolic interactions define dynamics in microbial communities.</title>
        <authorList>
            <person name="Embree M."/>
            <person name="Liu J.K."/>
            <person name="Al-Bassam M.M."/>
            <person name="Zengler K."/>
        </authorList>
    </citation>
    <scope>NUCLEOTIDE SEQUENCE</scope>
</reference>
<sequence>MKENLIYHFFTDDDFLRISEVIKDAEKTTAGEIRVAIKDDIPFFGKPDAKKLAEEEFFKLGMNNTRDNTGILIYVNLLLRKFYILADSGINEKVEQSVWDNIRDEIQNEFKLGHYTDGLILGINEVGKVLSEHFPVKPDDVNELTNKVEF</sequence>
<proteinExistence type="predicted"/>
<accession>A0A0W8G0N5</accession>
<dbReference type="Gene3D" id="3.10.310.50">
    <property type="match status" value="1"/>
</dbReference>
<dbReference type="AlphaFoldDB" id="A0A0W8G0N5"/>
<dbReference type="EMBL" id="LNQE01000546">
    <property type="protein sequence ID" value="KUG26051.1"/>
    <property type="molecule type" value="Genomic_DNA"/>
</dbReference>
<dbReference type="InterPro" id="IPR007621">
    <property type="entry name" value="TPM_dom"/>
</dbReference>
<dbReference type="PANTHER" id="PTHR30373:SF8">
    <property type="entry name" value="BLL7265 PROTEIN"/>
    <property type="match status" value="1"/>
</dbReference>
<gene>
    <name evidence="2" type="ORF">ASZ90_004115</name>
</gene>
<name>A0A0W8G0N5_9ZZZZ</name>